<dbReference type="GeneID" id="10823173"/>
<evidence type="ECO:0000256" key="1">
    <source>
        <dbReference type="SAM" id="MobiDB-lite"/>
    </source>
</evidence>
<dbReference type="InterPro" id="IPR026363">
    <property type="entry name" value="CxxC-x17-CxxC_dom"/>
</dbReference>
<dbReference type="NCBIfam" id="TIGR04272">
    <property type="entry name" value="cxxc_cxxc_Mbark"/>
    <property type="match status" value="1"/>
</dbReference>
<sequence>MERKGFQRRGGNFNREERELHSATCSDCGDTTQVPFVPDSDRPVYCRECYQNHRPARKF</sequence>
<dbReference type="Proteomes" id="UP000006622">
    <property type="component" value="Chromosome"/>
</dbReference>
<keyword evidence="4" id="KW-1185">Reference proteome</keyword>
<protein>
    <recommendedName>
        <fullName evidence="2">CxxC-x17-CxxC domain-containing protein</fullName>
    </recommendedName>
</protein>
<dbReference type="AlphaFoldDB" id="F7XM39"/>
<accession>F7XM39</accession>
<dbReference type="OrthoDB" id="144439at2157"/>
<name>F7XM39_METZD</name>
<gene>
    <name evidence="3" type="ordered locus">Mzhil_1535</name>
</gene>
<evidence type="ECO:0000313" key="4">
    <source>
        <dbReference type="Proteomes" id="UP000006622"/>
    </source>
</evidence>
<evidence type="ECO:0000259" key="2">
    <source>
        <dbReference type="Pfam" id="PF23477"/>
    </source>
</evidence>
<evidence type="ECO:0000313" key="3">
    <source>
        <dbReference type="EMBL" id="AEH61374.1"/>
    </source>
</evidence>
<organism evidence="3 4">
    <name type="scientific">Methanosalsum zhilinae (strain DSM 4017 / NBRC 107636 / OCM 62 / WeN5)</name>
    <name type="common">Methanohalophilus zhilinae</name>
    <dbReference type="NCBI Taxonomy" id="679901"/>
    <lineage>
        <taxon>Archaea</taxon>
        <taxon>Methanobacteriati</taxon>
        <taxon>Methanobacteriota</taxon>
        <taxon>Stenosarchaea group</taxon>
        <taxon>Methanomicrobia</taxon>
        <taxon>Methanosarcinales</taxon>
        <taxon>Methanosarcinaceae</taxon>
        <taxon>Methanosalsum</taxon>
    </lineage>
</organism>
<dbReference type="EMBL" id="CP002101">
    <property type="protein sequence ID" value="AEH61374.1"/>
    <property type="molecule type" value="Genomic_DNA"/>
</dbReference>
<reference evidence="3" key="1">
    <citation type="submission" date="2010-07" db="EMBL/GenBank/DDBJ databases">
        <title>The complete genome of Methanosalsum zhilinae DSM 4017.</title>
        <authorList>
            <consortium name="US DOE Joint Genome Institute (JGI-PGF)"/>
            <person name="Lucas S."/>
            <person name="Copeland A."/>
            <person name="Lapidus A."/>
            <person name="Glavina del Rio T."/>
            <person name="Dalin E."/>
            <person name="Tice H."/>
            <person name="Bruce D."/>
            <person name="Goodwin L."/>
            <person name="Pitluck S."/>
            <person name="Kyrpides N."/>
            <person name="Mavromatis K."/>
            <person name="Ovchinnikova G."/>
            <person name="Daligault H."/>
            <person name="Detter J.C."/>
            <person name="Han C."/>
            <person name="Tapia R."/>
            <person name="Larimer F."/>
            <person name="Land M."/>
            <person name="Hauser L."/>
            <person name="Markowitz V."/>
            <person name="Cheng J.-F."/>
            <person name="Hugenholtz P."/>
            <person name="Woyke T."/>
            <person name="Wu D."/>
            <person name="Spring S."/>
            <person name="Schueler E."/>
            <person name="Brambilla E."/>
            <person name="Klenk H.-P."/>
            <person name="Eisen J.A."/>
        </authorList>
    </citation>
    <scope>NUCLEOTIDE SEQUENCE</scope>
    <source>
        <strain evidence="3">DSM 4017</strain>
    </source>
</reference>
<dbReference type="STRING" id="679901.Mzhil_1535"/>
<dbReference type="RefSeq" id="WP_013898810.1">
    <property type="nucleotide sequence ID" value="NC_015676.1"/>
</dbReference>
<feature type="region of interest" description="Disordered" evidence="1">
    <location>
        <begin position="1"/>
        <end position="21"/>
    </location>
</feature>
<dbReference type="Pfam" id="PF23477">
    <property type="entry name" value="zf_Tbcl_2"/>
    <property type="match status" value="1"/>
</dbReference>
<dbReference type="HOGENOM" id="CLU_115791_3_1_2"/>
<dbReference type="KEGG" id="mzh:Mzhil_1535"/>
<feature type="domain" description="CxxC-x17-CxxC" evidence="2">
    <location>
        <begin position="18"/>
        <end position="54"/>
    </location>
</feature>
<proteinExistence type="predicted"/>